<dbReference type="KEGG" id="bfu:BCIN_12g03430"/>
<proteinExistence type="predicted"/>
<gene>
    <name evidence="2" type="ORF">BCIN_12g03430</name>
</gene>
<name>A0A384JZ38_BOTFB</name>
<reference evidence="2 3" key="1">
    <citation type="journal article" date="2011" name="PLoS Genet.">
        <title>Genomic analysis of the necrotrophic fungal pathogens Sclerotinia sclerotiorum and Botrytis cinerea.</title>
        <authorList>
            <person name="Amselem J."/>
            <person name="Cuomo C.A."/>
            <person name="van Kan J.A."/>
            <person name="Viaud M."/>
            <person name="Benito E.P."/>
            <person name="Couloux A."/>
            <person name="Coutinho P.M."/>
            <person name="de Vries R.P."/>
            <person name="Dyer P.S."/>
            <person name="Fillinger S."/>
            <person name="Fournier E."/>
            <person name="Gout L."/>
            <person name="Hahn M."/>
            <person name="Kohn L."/>
            <person name="Lapalu N."/>
            <person name="Plummer K.M."/>
            <person name="Pradier J.M."/>
            <person name="Quevillon E."/>
            <person name="Sharon A."/>
            <person name="Simon A."/>
            <person name="ten Have A."/>
            <person name="Tudzynski B."/>
            <person name="Tudzynski P."/>
            <person name="Wincker P."/>
            <person name="Andrew M."/>
            <person name="Anthouard V."/>
            <person name="Beever R.E."/>
            <person name="Beffa R."/>
            <person name="Benoit I."/>
            <person name="Bouzid O."/>
            <person name="Brault B."/>
            <person name="Chen Z."/>
            <person name="Choquer M."/>
            <person name="Collemare J."/>
            <person name="Cotton P."/>
            <person name="Danchin E.G."/>
            <person name="Da Silva C."/>
            <person name="Gautier A."/>
            <person name="Giraud C."/>
            <person name="Giraud T."/>
            <person name="Gonzalez C."/>
            <person name="Grossetete S."/>
            <person name="Guldener U."/>
            <person name="Henrissat B."/>
            <person name="Howlett B.J."/>
            <person name="Kodira C."/>
            <person name="Kretschmer M."/>
            <person name="Lappartient A."/>
            <person name="Leroch M."/>
            <person name="Levis C."/>
            <person name="Mauceli E."/>
            <person name="Neuveglise C."/>
            <person name="Oeser B."/>
            <person name="Pearson M."/>
            <person name="Poulain J."/>
            <person name="Poussereau N."/>
            <person name="Quesneville H."/>
            <person name="Rascle C."/>
            <person name="Schumacher J."/>
            <person name="Segurens B."/>
            <person name="Sexton A."/>
            <person name="Silva E."/>
            <person name="Sirven C."/>
            <person name="Soanes D.M."/>
            <person name="Talbot N.J."/>
            <person name="Templeton M."/>
            <person name="Yandava C."/>
            <person name="Yarden O."/>
            <person name="Zeng Q."/>
            <person name="Rollins J.A."/>
            <person name="Lebrun M.H."/>
            <person name="Dickman M."/>
        </authorList>
    </citation>
    <scope>NUCLEOTIDE SEQUENCE [LARGE SCALE GENOMIC DNA]</scope>
    <source>
        <strain evidence="2 3">B05.10</strain>
    </source>
</reference>
<dbReference type="Gene3D" id="3.40.50.1820">
    <property type="entry name" value="alpha/beta hydrolase"/>
    <property type="match status" value="1"/>
</dbReference>
<feature type="chain" id="PRO_5016773141" description="Lipase b protein" evidence="1">
    <location>
        <begin position="18"/>
        <end position="493"/>
    </location>
</feature>
<sequence>MYPYAFLAVITAPLVLAAPAPVPAPFPKPQLTGDPVTGLLSGVGNAVLDIGSLSSAIPAVLSDIGQVSTAANLVVAAIANGTILGTDVPVIAKKLFSAAQPTAKPSSVSQAISWAAGAWGVSDPSASPTPPANIVTNALGLVLNGFTSNDLQAVASGASPFANSVNNVNNPVPPNKRFYNNVNRNARFSVDETTLRAAIYIPPGFTWGKKQPVIMSPGTGAFGYGTFASNIGKLLATTNYADPVYLNIPFALLDDAQTNAEYVAYALQYFYAMTSRKTAIVTWSQGSLNAQWAFKYWPSIPKTVTDHIAISPDYHGTVLSYILCPGFESGNDVACTPSILQQQYQSNFVNRLRSNNGDSAYVPTTTVYSLTDEIVQPQIGTAASGFLNDARGVGASNTFLQGACLGLPAGTLYTHAGVLFNPVAYALVTDALQNDGPGSFDRVSDQCGNLVAPGISLADVIETEALIPLAALNVLAYEKKITNEPALMSYATY</sequence>
<dbReference type="PANTHER" id="PTHR37574">
    <property type="entry name" value="LIPASE B"/>
    <property type="match status" value="1"/>
</dbReference>
<dbReference type="InterPro" id="IPR029058">
    <property type="entry name" value="AB_hydrolase_fold"/>
</dbReference>
<evidence type="ECO:0000313" key="3">
    <source>
        <dbReference type="Proteomes" id="UP000001798"/>
    </source>
</evidence>
<dbReference type="VEuPathDB" id="FungiDB:Bcin12g03430"/>
<organism evidence="2 3">
    <name type="scientific">Botryotinia fuckeliana (strain B05.10)</name>
    <name type="common">Noble rot fungus</name>
    <name type="synonym">Botrytis cinerea</name>
    <dbReference type="NCBI Taxonomy" id="332648"/>
    <lineage>
        <taxon>Eukaryota</taxon>
        <taxon>Fungi</taxon>
        <taxon>Dikarya</taxon>
        <taxon>Ascomycota</taxon>
        <taxon>Pezizomycotina</taxon>
        <taxon>Leotiomycetes</taxon>
        <taxon>Helotiales</taxon>
        <taxon>Sclerotiniaceae</taxon>
        <taxon>Botrytis</taxon>
    </lineage>
</organism>
<evidence type="ECO:0000313" key="2">
    <source>
        <dbReference type="EMBL" id="ATZ55782.1"/>
    </source>
</evidence>
<dbReference type="Proteomes" id="UP000001798">
    <property type="component" value="Chromosome 12"/>
</dbReference>
<dbReference type="AlphaFoldDB" id="A0A384JZ38"/>
<dbReference type="EMBL" id="CP009816">
    <property type="protein sequence ID" value="ATZ55782.1"/>
    <property type="molecule type" value="Genomic_DNA"/>
</dbReference>
<keyword evidence="3" id="KW-1185">Reference proteome</keyword>
<dbReference type="RefSeq" id="XP_001552270.1">
    <property type="nucleotide sequence ID" value="XM_001552220.2"/>
</dbReference>
<dbReference type="InterPro" id="IPR053228">
    <property type="entry name" value="Stereospecific_Lipase"/>
</dbReference>
<dbReference type="OrthoDB" id="4605274at2759"/>
<reference evidence="2 3" key="2">
    <citation type="journal article" date="2012" name="Eukaryot. Cell">
        <title>Genome update of Botrytis cinerea strains B05.10 and T4.</title>
        <authorList>
            <person name="Staats M."/>
            <person name="van Kan J.A."/>
        </authorList>
    </citation>
    <scope>NUCLEOTIDE SEQUENCE [LARGE SCALE GENOMIC DNA]</scope>
    <source>
        <strain evidence="2 3">B05.10</strain>
    </source>
</reference>
<feature type="signal peptide" evidence="1">
    <location>
        <begin position="1"/>
        <end position="17"/>
    </location>
</feature>
<dbReference type="PANTHER" id="PTHR37574:SF1">
    <property type="entry name" value="LIPASE B"/>
    <property type="match status" value="1"/>
</dbReference>
<dbReference type="OMA" id="FMAVSGD"/>
<dbReference type="GeneID" id="5432790"/>
<evidence type="ECO:0008006" key="4">
    <source>
        <dbReference type="Google" id="ProtNLM"/>
    </source>
</evidence>
<reference evidence="2 3" key="3">
    <citation type="journal article" date="2017" name="Mol. Plant Pathol.">
        <title>A gapless genome sequence of the fungus Botrytis cinerea.</title>
        <authorList>
            <person name="Van Kan J.A."/>
            <person name="Stassen J.H."/>
            <person name="Mosbach A."/>
            <person name="Van Der Lee T.A."/>
            <person name="Faino L."/>
            <person name="Farmer A.D."/>
            <person name="Papasotiriou D.G."/>
            <person name="Zhou S."/>
            <person name="Seidl M.F."/>
            <person name="Cottam E."/>
            <person name="Edel D."/>
            <person name="Hahn M."/>
            <person name="Schwartz D.C."/>
            <person name="Dietrich R.A."/>
            <person name="Widdison S."/>
            <person name="Scalliet G."/>
        </authorList>
    </citation>
    <scope>NUCLEOTIDE SEQUENCE [LARGE SCALE GENOMIC DNA]</scope>
    <source>
        <strain evidence="2 3">B05.10</strain>
    </source>
</reference>
<accession>A0A384JZ38</accession>
<evidence type="ECO:0000256" key="1">
    <source>
        <dbReference type="SAM" id="SignalP"/>
    </source>
</evidence>
<dbReference type="SUPFAM" id="SSF53474">
    <property type="entry name" value="alpha/beta-Hydrolases"/>
    <property type="match status" value="1"/>
</dbReference>
<keyword evidence="1" id="KW-0732">Signal</keyword>
<protein>
    <recommendedName>
        <fullName evidence="4">Lipase b protein</fullName>
    </recommendedName>
</protein>